<comment type="caution">
    <text evidence="4">The sequence shown here is derived from an EMBL/GenBank/DDBJ whole genome shotgun (WGS) entry which is preliminary data.</text>
</comment>
<name>A0A8J7LVZ9_9RHOB</name>
<evidence type="ECO:0000256" key="2">
    <source>
        <dbReference type="ARBA" id="ARBA00022679"/>
    </source>
</evidence>
<dbReference type="AlphaFoldDB" id="A0A8J7LVZ9"/>
<protein>
    <submittedName>
        <fullName evidence="4">Methyltransferase domain-containing protein</fullName>
    </submittedName>
</protein>
<evidence type="ECO:0000256" key="1">
    <source>
        <dbReference type="ARBA" id="ARBA00022603"/>
    </source>
</evidence>
<dbReference type="EMBL" id="JAELVR010000005">
    <property type="protein sequence ID" value="MBJ6371526.1"/>
    <property type="molecule type" value="Genomic_DNA"/>
</dbReference>
<accession>A0A8J7LVZ9</accession>
<keyword evidence="3" id="KW-0949">S-adenosyl-L-methionine</keyword>
<dbReference type="GO" id="GO:0032259">
    <property type="term" value="P:methylation"/>
    <property type="evidence" value="ECO:0007669"/>
    <property type="project" value="UniProtKB-KW"/>
</dbReference>
<reference evidence="4" key="1">
    <citation type="submission" date="2020-12" db="EMBL/GenBank/DDBJ databases">
        <title>Sedimentitalea sp. nov., isolated from sand in Incheon.</title>
        <authorList>
            <person name="Kim W."/>
        </authorList>
    </citation>
    <scope>NUCLEOTIDE SEQUENCE</scope>
    <source>
        <strain evidence="4">CAU 1593</strain>
    </source>
</reference>
<dbReference type="SUPFAM" id="SSF53335">
    <property type="entry name" value="S-adenosyl-L-methionine-dependent methyltransferases"/>
    <property type="match status" value="1"/>
</dbReference>
<proteinExistence type="predicted"/>
<evidence type="ECO:0000256" key="3">
    <source>
        <dbReference type="ARBA" id="ARBA00022691"/>
    </source>
</evidence>
<keyword evidence="5" id="KW-1185">Reference proteome</keyword>
<keyword evidence="1 4" id="KW-0489">Methyltransferase</keyword>
<evidence type="ECO:0000313" key="5">
    <source>
        <dbReference type="Proteomes" id="UP000619079"/>
    </source>
</evidence>
<dbReference type="PANTHER" id="PTHR43464">
    <property type="entry name" value="METHYLTRANSFERASE"/>
    <property type="match status" value="1"/>
</dbReference>
<dbReference type="Gene3D" id="3.40.50.150">
    <property type="entry name" value="Vaccinia Virus protein VP39"/>
    <property type="match status" value="1"/>
</dbReference>
<dbReference type="Pfam" id="PF13489">
    <property type="entry name" value="Methyltransf_23"/>
    <property type="match status" value="1"/>
</dbReference>
<dbReference type="GO" id="GO:0008168">
    <property type="term" value="F:methyltransferase activity"/>
    <property type="evidence" value="ECO:0007669"/>
    <property type="project" value="UniProtKB-KW"/>
</dbReference>
<evidence type="ECO:0000313" key="4">
    <source>
        <dbReference type="EMBL" id="MBJ6371526.1"/>
    </source>
</evidence>
<dbReference type="CDD" id="cd02440">
    <property type="entry name" value="AdoMet_MTases"/>
    <property type="match status" value="1"/>
</dbReference>
<dbReference type="InterPro" id="IPR029063">
    <property type="entry name" value="SAM-dependent_MTases_sf"/>
</dbReference>
<dbReference type="PANTHER" id="PTHR43464:SF19">
    <property type="entry name" value="UBIQUINONE BIOSYNTHESIS O-METHYLTRANSFERASE, MITOCHONDRIAL"/>
    <property type="match status" value="1"/>
</dbReference>
<keyword evidence="2" id="KW-0808">Transferase</keyword>
<dbReference type="RefSeq" id="WP_199024393.1">
    <property type="nucleotide sequence ID" value="NZ_JAELVR010000005.1"/>
</dbReference>
<gene>
    <name evidence="4" type="ORF">JF290_08295</name>
</gene>
<sequence>MIDRFLTKAYGARDASSTRALYDAWADSYEAEVGENGYATPGRCAAALRARMPDPSRPVLDFGCGTGLSGLALKLAGFTTIDGVDLSPEMLAQAREKSIYRKLDLIEAGASLPVAAGGYDAIAAIGVIGAGAAPIAVFDTLMEALEPGGRLVFSFNDHALADPAHEAKVDSWVNGGQAKLLFKEYGDHLPGIELKSNVYVIEKN</sequence>
<organism evidence="4 5">
    <name type="scientific">Sedimentitalea arenosa</name>
    <dbReference type="NCBI Taxonomy" id="2798803"/>
    <lineage>
        <taxon>Bacteria</taxon>
        <taxon>Pseudomonadati</taxon>
        <taxon>Pseudomonadota</taxon>
        <taxon>Alphaproteobacteria</taxon>
        <taxon>Rhodobacterales</taxon>
        <taxon>Paracoccaceae</taxon>
        <taxon>Sedimentitalea</taxon>
    </lineage>
</organism>
<dbReference type="Proteomes" id="UP000619079">
    <property type="component" value="Unassembled WGS sequence"/>
</dbReference>